<evidence type="ECO:0000256" key="12">
    <source>
        <dbReference type="SAM" id="MobiDB-lite"/>
    </source>
</evidence>
<evidence type="ECO:0000313" key="14">
    <source>
        <dbReference type="Proteomes" id="UP000030653"/>
    </source>
</evidence>
<keyword evidence="5" id="KW-0812">Transmembrane</keyword>
<reference evidence="13 14" key="1">
    <citation type="journal article" date="2012" name="Science">
        <title>The Paleozoic origin of enzymatic lignin decomposition reconstructed from 31 fungal genomes.</title>
        <authorList>
            <person name="Floudas D."/>
            <person name="Binder M."/>
            <person name="Riley R."/>
            <person name="Barry K."/>
            <person name="Blanchette R.A."/>
            <person name="Henrissat B."/>
            <person name="Martinez A.T."/>
            <person name="Otillar R."/>
            <person name="Spatafora J.W."/>
            <person name="Yadav J.S."/>
            <person name="Aerts A."/>
            <person name="Benoit I."/>
            <person name="Boyd A."/>
            <person name="Carlson A."/>
            <person name="Copeland A."/>
            <person name="Coutinho P.M."/>
            <person name="de Vries R.P."/>
            <person name="Ferreira P."/>
            <person name="Findley K."/>
            <person name="Foster B."/>
            <person name="Gaskell J."/>
            <person name="Glotzer D."/>
            <person name="Gorecki P."/>
            <person name="Heitman J."/>
            <person name="Hesse C."/>
            <person name="Hori C."/>
            <person name="Igarashi K."/>
            <person name="Jurgens J.A."/>
            <person name="Kallen N."/>
            <person name="Kersten P."/>
            <person name="Kohler A."/>
            <person name="Kuees U."/>
            <person name="Kumar T.K.A."/>
            <person name="Kuo A."/>
            <person name="LaButti K."/>
            <person name="Larrondo L.F."/>
            <person name="Lindquist E."/>
            <person name="Ling A."/>
            <person name="Lombard V."/>
            <person name="Lucas S."/>
            <person name="Lundell T."/>
            <person name="Martin R."/>
            <person name="McLaughlin D.J."/>
            <person name="Morgenstern I."/>
            <person name="Morin E."/>
            <person name="Murat C."/>
            <person name="Nagy L.G."/>
            <person name="Nolan M."/>
            <person name="Ohm R.A."/>
            <person name="Patyshakuliyeva A."/>
            <person name="Rokas A."/>
            <person name="Ruiz-Duenas F.J."/>
            <person name="Sabat G."/>
            <person name="Salamov A."/>
            <person name="Samejima M."/>
            <person name="Schmutz J."/>
            <person name="Slot J.C."/>
            <person name="St John F."/>
            <person name="Stenlid J."/>
            <person name="Sun H."/>
            <person name="Sun S."/>
            <person name="Syed K."/>
            <person name="Tsang A."/>
            <person name="Wiebenga A."/>
            <person name="Young D."/>
            <person name="Pisabarro A."/>
            <person name="Eastwood D.C."/>
            <person name="Martin F."/>
            <person name="Cullen D."/>
            <person name="Grigoriev I.V."/>
            <person name="Hibbett D.S."/>
        </authorList>
    </citation>
    <scope>NUCLEOTIDE SEQUENCE [LARGE SCALE GENOMIC DNA]</scope>
    <source>
        <strain evidence="13 14">DJM-731 SS1</strain>
    </source>
</reference>
<evidence type="ECO:0000313" key="13">
    <source>
        <dbReference type="EMBL" id="EJU00739.1"/>
    </source>
</evidence>
<protein>
    <recommendedName>
        <fullName evidence="3">Mitochondrial import inner membrane translocase subunit TIM54</fullName>
    </recommendedName>
</protein>
<keyword evidence="7" id="KW-0653">Protein transport</keyword>
<keyword evidence="6" id="KW-0999">Mitochondrion inner membrane</keyword>
<evidence type="ECO:0000256" key="1">
    <source>
        <dbReference type="ARBA" id="ARBA00004434"/>
    </source>
</evidence>
<dbReference type="AlphaFoldDB" id="M5FWI8"/>
<evidence type="ECO:0000256" key="2">
    <source>
        <dbReference type="ARBA" id="ARBA00006355"/>
    </source>
</evidence>
<gene>
    <name evidence="13" type="ORF">DACRYDRAFT_80937</name>
</gene>
<dbReference type="GO" id="GO:0005743">
    <property type="term" value="C:mitochondrial inner membrane"/>
    <property type="evidence" value="ECO:0007669"/>
    <property type="project" value="UniProtKB-SubCell"/>
</dbReference>
<dbReference type="Pfam" id="PF11711">
    <property type="entry name" value="Tim54"/>
    <property type="match status" value="1"/>
</dbReference>
<dbReference type="OMA" id="RNWMIFF"/>
<keyword evidence="8" id="KW-1133">Transmembrane helix</keyword>
<evidence type="ECO:0000256" key="6">
    <source>
        <dbReference type="ARBA" id="ARBA00022792"/>
    </source>
</evidence>
<dbReference type="HOGENOM" id="CLU_033744_0_0_1"/>
<dbReference type="RefSeq" id="XP_040627636.1">
    <property type="nucleotide sequence ID" value="XM_040776483.1"/>
</dbReference>
<evidence type="ECO:0000256" key="10">
    <source>
        <dbReference type="ARBA" id="ARBA00023128"/>
    </source>
</evidence>
<evidence type="ECO:0000256" key="11">
    <source>
        <dbReference type="ARBA" id="ARBA00023136"/>
    </source>
</evidence>
<accession>M5FWI8</accession>
<evidence type="ECO:0000256" key="9">
    <source>
        <dbReference type="ARBA" id="ARBA00023010"/>
    </source>
</evidence>
<feature type="compositionally biased region" description="Polar residues" evidence="12">
    <location>
        <begin position="257"/>
        <end position="269"/>
    </location>
</feature>
<dbReference type="STRING" id="1858805.M5FWI8"/>
<evidence type="ECO:0000256" key="3">
    <source>
        <dbReference type="ARBA" id="ARBA00020796"/>
    </source>
</evidence>
<comment type="similarity">
    <text evidence="2">Belongs to the TIM54 family.</text>
</comment>
<feature type="region of interest" description="Disordered" evidence="12">
    <location>
        <begin position="397"/>
        <end position="426"/>
    </location>
</feature>
<feature type="region of interest" description="Disordered" evidence="12">
    <location>
        <begin position="236"/>
        <end position="269"/>
    </location>
</feature>
<keyword evidence="9" id="KW-0811">Translocation</keyword>
<evidence type="ECO:0000256" key="7">
    <source>
        <dbReference type="ARBA" id="ARBA00022927"/>
    </source>
</evidence>
<feature type="region of interest" description="Disordered" evidence="12">
    <location>
        <begin position="208"/>
        <end position="227"/>
    </location>
</feature>
<dbReference type="InterPro" id="IPR021056">
    <property type="entry name" value="Mt_import_IM_translocase_Tim54"/>
</dbReference>
<evidence type="ECO:0000256" key="5">
    <source>
        <dbReference type="ARBA" id="ARBA00022692"/>
    </source>
</evidence>
<keyword evidence="10" id="KW-0496">Mitochondrion</keyword>
<comment type="subcellular location">
    <subcellularLocation>
        <location evidence="1">Mitochondrion inner membrane</location>
        <topology evidence="1">Single-pass membrane protein</topology>
    </subcellularLocation>
</comment>
<organism evidence="13 14">
    <name type="scientific">Dacryopinax primogenitus (strain DJM 731)</name>
    <name type="common">Brown rot fungus</name>
    <dbReference type="NCBI Taxonomy" id="1858805"/>
    <lineage>
        <taxon>Eukaryota</taxon>
        <taxon>Fungi</taxon>
        <taxon>Dikarya</taxon>
        <taxon>Basidiomycota</taxon>
        <taxon>Agaricomycotina</taxon>
        <taxon>Dacrymycetes</taxon>
        <taxon>Dacrymycetales</taxon>
        <taxon>Dacrymycetaceae</taxon>
        <taxon>Dacryopinax</taxon>
    </lineage>
</organism>
<name>M5FWI8_DACPD</name>
<evidence type="ECO:0000256" key="4">
    <source>
        <dbReference type="ARBA" id="ARBA00022448"/>
    </source>
</evidence>
<dbReference type="OrthoDB" id="5598305at2759"/>
<feature type="compositionally biased region" description="Low complexity" evidence="12">
    <location>
        <begin position="247"/>
        <end position="256"/>
    </location>
</feature>
<proteinExistence type="inferred from homology"/>
<keyword evidence="11" id="KW-0472">Membrane</keyword>
<dbReference type="Proteomes" id="UP000030653">
    <property type="component" value="Unassembled WGS sequence"/>
</dbReference>
<evidence type="ECO:0000256" key="8">
    <source>
        <dbReference type="ARBA" id="ARBA00022989"/>
    </source>
</evidence>
<feature type="compositionally biased region" description="Basic and acidic residues" evidence="12">
    <location>
        <begin position="407"/>
        <end position="426"/>
    </location>
</feature>
<dbReference type="GeneID" id="63691545"/>
<dbReference type="GO" id="GO:0015031">
    <property type="term" value="P:protein transport"/>
    <property type="evidence" value="ECO:0007669"/>
    <property type="project" value="UniProtKB-KW"/>
</dbReference>
<keyword evidence="14" id="KW-1185">Reference proteome</keyword>
<keyword evidence="4" id="KW-0813">Transport</keyword>
<dbReference type="EMBL" id="JH795866">
    <property type="protein sequence ID" value="EJU00739.1"/>
    <property type="molecule type" value="Genomic_DNA"/>
</dbReference>
<sequence length="471" mass="52738">MSSPTPSSSASSSAPTAAVSETSGIRAVLRYSGIPPSLLRVPKFRLPSRNWLIFLGVSGSLASLFIYDRRECKRIRREACEQVRWMADLPLDPQATVKCIKVLAAKQPGDDESAKGMLYFRKWVKPILVAAAVDYDMIVGERHGSITNLVSKEIQHKRLIRAGFLQPDAGPTPSQSAQARQERELQGGVVLVGRATFKEYLEGLKRGYGEPASLGRGGRERGEDEEDALVSKALEGDGVFDEPHMADSTSSDSDSTIGTPQPVSPQLQSFRNPLLPSFELRPLARLSPSPSVVLPPETSLPPQPALLLLPFRNLVGISLIPRQIWGFFNRRYYAKSGAESALILLKGATRPFDPETDLEFGKDAEGFWPGKFDKVDEEVAKRKAEYYKELTKKLATARELANGTHKPTKEEERNPPKTEQELRQERFDKEKRWKRELEGWEVVKRSKRPAWEQGWEEQMRVFEQEGVRGAI</sequence>